<gene>
    <name evidence="5" type="primary">pdxA</name>
    <name evidence="5" type="ORF">GCU85_00340</name>
</gene>
<keyword evidence="1" id="KW-0479">Metal-binding</keyword>
<accession>A0A6N7ERL6</accession>
<dbReference type="NCBIfam" id="TIGR00557">
    <property type="entry name" value="pdxA"/>
    <property type="match status" value="1"/>
</dbReference>
<dbReference type="InterPro" id="IPR005255">
    <property type="entry name" value="PdxA_fam"/>
</dbReference>
<dbReference type="GO" id="GO:0050570">
    <property type="term" value="F:4-hydroxythreonine-4-phosphate dehydrogenase activity"/>
    <property type="evidence" value="ECO:0007669"/>
    <property type="project" value="UniProtKB-EC"/>
</dbReference>
<reference evidence="5 6" key="1">
    <citation type="submission" date="2019-10" db="EMBL/GenBank/DDBJ databases">
        <title>Cardiobacteriales fam. a chemoheterotrophic member of the order Cardiobacteriales, and proposal of Cardiobacteriales fam. nov.</title>
        <authorList>
            <person name="Wang C."/>
        </authorList>
    </citation>
    <scope>NUCLEOTIDE SEQUENCE [LARGE SCALE GENOMIC DNA]</scope>
    <source>
        <strain evidence="5 6">ML27</strain>
    </source>
</reference>
<protein>
    <submittedName>
        <fullName evidence="5">4-hydroxythreonine-4-phosphate dehydrogenase PdxA</fullName>
        <ecNumber evidence="5">1.1.1.262</ecNumber>
    </submittedName>
</protein>
<dbReference type="Gene3D" id="3.40.718.10">
    <property type="entry name" value="Isopropylmalate Dehydrogenase"/>
    <property type="match status" value="1"/>
</dbReference>
<dbReference type="AlphaFoldDB" id="A0A6N7ERL6"/>
<sequence length="362" mass="38378">MTEPAFILTTGEPAGIGPDLCVQLALELANDNIVLCGDIDLLRERAVALGVDVEFCLFDDSQQRRKVSNKTNQAIAVKHIALATPVVPGQLDCRNAHYVLAMLTEAVTGCQRGDYAGIITAPIHKGIICDAGVAFSGHTEFFAEKLQVPCPVMLLASANLKVALVTTHLPLRDVASAITPARLRQTLKIIAEDGQRYLTNGRALSIGVCGLNPHAGESGHLGNEEITVINPVLASLRASGVNVSDAMPADTIFAPHHVSQFDVIVAMYHDQGLAVIKSHDFGGCVNITLGLPIIRTSVDHGTALDLAGAGKANPNSLRCAIAMAKQMVTNAQKDKARNTTDNTTTNASLSYPPDNQPTKEKD</sequence>
<evidence type="ECO:0000256" key="3">
    <source>
        <dbReference type="ARBA" id="ARBA00023027"/>
    </source>
</evidence>
<comment type="caution">
    <text evidence="5">The sequence shown here is derived from an EMBL/GenBank/DDBJ whole genome shotgun (WGS) entry which is preliminary data.</text>
</comment>
<keyword evidence="3" id="KW-0520">NAD</keyword>
<dbReference type="InParanoid" id="A0A6N7ERL6"/>
<dbReference type="FunCoup" id="A0A6N7ERL6">
    <property type="interactions" value="276"/>
</dbReference>
<dbReference type="Pfam" id="PF04166">
    <property type="entry name" value="PdxA"/>
    <property type="match status" value="1"/>
</dbReference>
<dbReference type="GO" id="GO:0008615">
    <property type="term" value="P:pyridoxine biosynthetic process"/>
    <property type="evidence" value="ECO:0007669"/>
    <property type="project" value="TreeGrafter"/>
</dbReference>
<keyword evidence="6" id="KW-1185">Reference proteome</keyword>
<dbReference type="EMBL" id="WHNW01000001">
    <property type="protein sequence ID" value="MPV85181.1"/>
    <property type="molecule type" value="Genomic_DNA"/>
</dbReference>
<dbReference type="RefSeq" id="WP_152808183.1">
    <property type="nucleotide sequence ID" value="NZ_WHNW01000001.1"/>
</dbReference>
<evidence type="ECO:0000256" key="2">
    <source>
        <dbReference type="ARBA" id="ARBA00023002"/>
    </source>
</evidence>
<evidence type="ECO:0000313" key="5">
    <source>
        <dbReference type="EMBL" id="MPV85181.1"/>
    </source>
</evidence>
<name>A0A6N7ERL6_9GAMM</name>
<dbReference type="EC" id="1.1.1.262" evidence="5"/>
<evidence type="ECO:0000313" key="6">
    <source>
        <dbReference type="Proteomes" id="UP000471298"/>
    </source>
</evidence>
<dbReference type="PANTHER" id="PTHR30004">
    <property type="entry name" value="4-HYDROXYTHREONINE-4-PHOSPHATE DEHYDROGENASE"/>
    <property type="match status" value="1"/>
</dbReference>
<proteinExistence type="predicted"/>
<evidence type="ECO:0000256" key="1">
    <source>
        <dbReference type="ARBA" id="ARBA00022723"/>
    </source>
</evidence>
<dbReference type="PANTHER" id="PTHR30004:SF5">
    <property type="entry name" value="4-HYDROXYTHREONINE-4-PHOSPHATE DEHYDROGENASE"/>
    <property type="match status" value="1"/>
</dbReference>
<dbReference type="Proteomes" id="UP000471298">
    <property type="component" value="Unassembled WGS sequence"/>
</dbReference>
<dbReference type="SUPFAM" id="SSF53659">
    <property type="entry name" value="Isocitrate/Isopropylmalate dehydrogenase-like"/>
    <property type="match status" value="1"/>
</dbReference>
<feature type="region of interest" description="Disordered" evidence="4">
    <location>
        <begin position="330"/>
        <end position="362"/>
    </location>
</feature>
<dbReference type="GO" id="GO:0042823">
    <property type="term" value="P:pyridoxal phosphate biosynthetic process"/>
    <property type="evidence" value="ECO:0007669"/>
    <property type="project" value="TreeGrafter"/>
</dbReference>
<organism evidence="5 6">
    <name type="scientific">Ostreibacterium oceani</name>
    <dbReference type="NCBI Taxonomy" id="2654998"/>
    <lineage>
        <taxon>Bacteria</taxon>
        <taxon>Pseudomonadati</taxon>
        <taxon>Pseudomonadota</taxon>
        <taxon>Gammaproteobacteria</taxon>
        <taxon>Cardiobacteriales</taxon>
        <taxon>Ostreibacteriaceae</taxon>
        <taxon>Ostreibacterium</taxon>
    </lineage>
</organism>
<dbReference type="GO" id="GO:0046872">
    <property type="term" value="F:metal ion binding"/>
    <property type="evidence" value="ECO:0007669"/>
    <property type="project" value="UniProtKB-KW"/>
</dbReference>
<dbReference type="GO" id="GO:0051287">
    <property type="term" value="F:NAD binding"/>
    <property type="evidence" value="ECO:0007669"/>
    <property type="project" value="InterPro"/>
</dbReference>
<evidence type="ECO:0000256" key="4">
    <source>
        <dbReference type="SAM" id="MobiDB-lite"/>
    </source>
</evidence>
<keyword evidence="2 5" id="KW-0560">Oxidoreductase</keyword>